<organism evidence="1 2">
    <name type="scientific">Helicobacter pylori R036d</name>
    <dbReference type="NCBI Taxonomy" id="1145113"/>
    <lineage>
        <taxon>Bacteria</taxon>
        <taxon>Pseudomonadati</taxon>
        <taxon>Campylobacterota</taxon>
        <taxon>Epsilonproteobacteria</taxon>
        <taxon>Campylobacterales</taxon>
        <taxon>Helicobacteraceae</taxon>
        <taxon>Helicobacter</taxon>
    </lineage>
</organism>
<protein>
    <submittedName>
        <fullName evidence="1">Uncharacterized protein</fullName>
    </submittedName>
</protein>
<evidence type="ECO:0000313" key="2">
    <source>
        <dbReference type="Proteomes" id="UP000006759"/>
    </source>
</evidence>
<accession>K2L773</accession>
<sequence>MAIRFDHNNNNSEWMEEMQMLFNKINNRSPFGVITFIGPILSHFKNVMRSGYLSSEPTKQDQIRSFLINKREFIGFVEIIIGPSESLFFVYENEPSTTFNLKNYLLVLATTHCNPTAICYCENKQDTQNTDTKEIKFLRTRTHFFGKEFGSTKVKIGISNPKTFWDSLLELRNEFYSFVLDENPIEDYKDFLIKNKKIINDRISITLYPHNDCFVDNKYSSSDFRINSTFEKHMEDIKSHYKRFRETFLLDYSETLPSETINKLKARVIEERDQQKEKNETYKQSSAQNFKINEIADNLKSGKIVGEKIISNALSYASKEYTGSSYCFIDPKDLETQLVQYKQDLLNDIIIEINQIKIEYNLLDDAFYFIFDIDNSHQLIVNVPRKELRDMRLPKMRTRESHSYLKIQSILKSCVRKGFYIIQNKTIVNILTPKSLEMQLLQKLSQNKADLSNHIIEVLNYQLSFQPYQPPIITYALIRKIRYNFNYNTFHFIFDIVNFLDEKLEFIIEVPREALDLENIDRLVEKNHSHGSLACHVREGYFILDTHLKE</sequence>
<dbReference type="PATRIC" id="fig|1145113.3.peg.759"/>
<dbReference type="EMBL" id="AMOT01000004">
    <property type="protein sequence ID" value="EKE85620.1"/>
    <property type="molecule type" value="Genomic_DNA"/>
</dbReference>
<name>K2L773_HELPX</name>
<proteinExistence type="predicted"/>
<evidence type="ECO:0000313" key="1">
    <source>
        <dbReference type="EMBL" id="EKE85620.1"/>
    </source>
</evidence>
<comment type="caution">
    <text evidence="1">The sequence shown here is derived from an EMBL/GenBank/DDBJ whole genome shotgun (WGS) entry which is preliminary data.</text>
</comment>
<dbReference type="Proteomes" id="UP000006759">
    <property type="component" value="Unassembled WGS sequence"/>
</dbReference>
<gene>
    <name evidence="1" type="ORF">OUI_0774</name>
</gene>
<reference evidence="1 2" key="1">
    <citation type="submission" date="2012-08" db="EMBL/GenBank/DDBJ databases">
        <title>Comparative Sequence Analysis of H. pylori isolates.</title>
        <authorList>
            <person name="Blanchard T.G."/>
            <person name="Czinn S.J."/>
            <person name="McCracken C.M."/>
            <person name="Abolude K.A."/>
            <person name="Shefchek K.S."/>
            <person name="Maroo A.M."/>
            <person name="Santana-Cruz I.S."/>
            <person name="Tallon L.J."/>
            <person name="Ficke F.W.F."/>
        </authorList>
    </citation>
    <scope>NUCLEOTIDE SEQUENCE [LARGE SCALE GENOMIC DNA]</scope>
    <source>
        <strain evidence="1 2">R036d</strain>
    </source>
</reference>
<dbReference type="AlphaFoldDB" id="K2L773"/>